<comment type="caution">
    <text evidence="7">The sequence shown here is derived from an EMBL/GenBank/DDBJ whole genome shotgun (WGS) entry which is preliminary data.</text>
</comment>
<comment type="subcellular location">
    <subcellularLocation>
        <location evidence="1">Membrane</location>
        <topology evidence="1">Multi-pass membrane protein</topology>
    </subcellularLocation>
</comment>
<feature type="transmembrane region" description="Helical" evidence="5">
    <location>
        <begin position="173"/>
        <end position="191"/>
    </location>
</feature>
<feature type="domain" description="O-antigen ligase-related" evidence="6">
    <location>
        <begin position="202"/>
        <end position="305"/>
    </location>
</feature>
<protein>
    <submittedName>
        <fullName evidence="7">O-antigen ligase family protein</fullName>
    </submittedName>
</protein>
<proteinExistence type="predicted"/>
<keyword evidence="2 5" id="KW-0812">Transmembrane</keyword>
<dbReference type="RefSeq" id="WP_216245677.1">
    <property type="nucleotide sequence ID" value="NZ_JABACJ020000047.1"/>
</dbReference>
<dbReference type="InterPro" id="IPR007016">
    <property type="entry name" value="O-antigen_ligase-rel_domated"/>
</dbReference>
<evidence type="ECO:0000256" key="2">
    <source>
        <dbReference type="ARBA" id="ARBA00022692"/>
    </source>
</evidence>
<feature type="transmembrane region" description="Helical" evidence="5">
    <location>
        <begin position="360"/>
        <end position="381"/>
    </location>
</feature>
<gene>
    <name evidence="7" type="ORF">HGO97_023435</name>
</gene>
<evidence type="ECO:0000313" key="8">
    <source>
        <dbReference type="Proteomes" id="UP000723714"/>
    </source>
</evidence>
<keyword evidence="7" id="KW-0436">Ligase</keyword>
<name>A0ABS6DBA9_9FIRM</name>
<evidence type="ECO:0000256" key="5">
    <source>
        <dbReference type="SAM" id="Phobius"/>
    </source>
</evidence>
<feature type="transmembrane region" description="Helical" evidence="5">
    <location>
        <begin position="115"/>
        <end position="134"/>
    </location>
</feature>
<accession>A0ABS6DBA9</accession>
<sequence>MKIKIKPVKILEYFAVLLMIILSGCVFFTQVYRFETTIVFVFITLLLLWQKHQGVSQRNIINIFVAGIFLFLNLFGNMDSLSSANYKDYIILFIEIICVICVLSVISPDEFQKKYVVIMTGIALISLCCFYIQITDTDFVKQIADIKILPGYTISWFHTWGWGYIFGRNAGPFWEPGAFQGYIILAILFIFNKRKLKGNYPVLAILAFTVLTTMSTAGYILLGIMFAYFVVLYSQESNKKSKDLIFTIIKIVLLLAIAVVAIQYILTSNTVTNKFMSSNESYARRLLDIVSSWDIVVKRPLFGYGIMSVKLVSVWNSFGMTGNSSGIFAALQFFGVFFGTVLIIKMFWGAVRTYQNLNRVIIIAIFFLLFMTESLITYPIYMGFMYFTNRNTEERVCV</sequence>
<evidence type="ECO:0000313" key="7">
    <source>
        <dbReference type="EMBL" id="MBU3878753.1"/>
    </source>
</evidence>
<keyword evidence="3 5" id="KW-1133">Transmembrane helix</keyword>
<feature type="transmembrane region" description="Helical" evidence="5">
    <location>
        <begin position="203"/>
        <end position="232"/>
    </location>
</feature>
<feature type="transmembrane region" description="Helical" evidence="5">
    <location>
        <begin position="59"/>
        <end position="77"/>
    </location>
</feature>
<feature type="transmembrane region" description="Helical" evidence="5">
    <location>
        <begin position="327"/>
        <end position="348"/>
    </location>
</feature>
<evidence type="ECO:0000259" key="6">
    <source>
        <dbReference type="Pfam" id="PF04932"/>
    </source>
</evidence>
<reference evidence="7 8" key="1">
    <citation type="submission" date="2021-06" db="EMBL/GenBank/DDBJ databases">
        <title>Faecalicatena sp. nov. isolated from porcine feces.</title>
        <authorList>
            <person name="Oh B.S."/>
            <person name="Lee J.H."/>
        </authorList>
    </citation>
    <scope>NUCLEOTIDE SEQUENCE [LARGE SCALE GENOMIC DNA]</scope>
    <source>
        <strain evidence="7 8">AGMB00832</strain>
    </source>
</reference>
<feature type="transmembrane region" description="Helical" evidence="5">
    <location>
        <begin position="244"/>
        <end position="266"/>
    </location>
</feature>
<evidence type="ECO:0000256" key="3">
    <source>
        <dbReference type="ARBA" id="ARBA00022989"/>
    </source>
</evidence>
<evidence type="ECO:0000256" key="1">
    <source>
        <dbReference type="ARBA" id="ARBA00004141"/>
    </source>
</evidence>
<dbReference type="PANTHER" id="PTHR37422">
    <property type="entry name" value="TEICHURONIC ACID BIOSYNTHESIS PROTEIN TUAE"/>
    <property type="match status" value="1"/>
</dbReference>
<organism evidence="7 8">
    <name type="scientific">Faecalicatena faecalis</name>
    <dbReference type="NCBI Taxonomy" id="2726362"/>
    <lineage>
        <taxon>Bacteria</taxon>
        <taxon>Bacillati</taxon>
        <taxon>Bacillota</taxon>
        <taxon>Clostridia</taxon>
        <taxon>Lachnospirales</taxon>
        <taxon>Lachnospiraceae</taxon>
        <taxon>Faecalicatena</taxon>
    </lineage>
</organism>
<evidence type="ECO:0000256" key="4">
    <source>
        <dbReference type="ARBA" id="ARBA00023136"/>
    </source>
</evidence>
<dbReference type="GO" id="GO:0016874">
    <property type="term" value="F:ligase activity"/>
    <property type="evidence" value="ECO:0007669"/>
    <property type="project" value="UniProtKB-KW"/>
</dbReference>
<dbReference type="Pfam" id="PF04932">
    <property type="entry name" value="Wzy_C"/>
    <property type="match status" value="1"/>
</dbReference>
<keyword evidence="8" id="KW-1185">Reference proteome</keyword>
<dbReference type="EMBL" id="JABACJ020000047">
    <property type="protein sequence ID" value="MBU3878753.1"/>
    <property type="molecule type" value="Genomic_DNA"/>
</dbReference>
<feature type="transmembrane region" description="Helical" evidence="5">
    <location>
        <begin position="89"/>
        <end position="108"/>
    </location>
</feature>
<dbReference type="PROSITE" id="PS51257">
    <property type="entry name" value="PROKAR_LIPOPROTEIN"/>
    <property type="match status" value="1"/>
</dbReference>
<feature type="transmembrane region" description="Helical" evidence="5">
    <location>
        <begin position="12"/>
        <end position="30"/>
    </location>
</feature>
<dbReference type="PANTHER" id="PTHR37422:SF13">
    <property type="entry name" value="LIPOPOLYSACCHARIDE BIOSYNTHESIS PROTEIN PA4999-RELATED"/>
    <property type="match status" value="1"/>
</dbReference>
<feature type="transmembrane region" description="Helical" evidence="5">
    <location>
        <begin position="36"/>
        <end position="52"/>
    </location>
</feature>
<dbReference type="InterPro" id="IPR051533">
    <property type="entry name" value="WaaL-like"/>
</dbReference>
<dbReference type="Proteomes" id="UP000723714">
    <property type="component" value="Unassembled WGS sequence"/>
</dbReference>
<keyword evidence="4 5" id="KW-0472">Membrane</keyword>